<feature type="compositionally biased region" description="Polar residues" evidence="1">
    <location>
        <begin position="167"/>
        <end position="179"/>
    </location>
</feature>
<organism evidence="3 4">
    <name type="scientific">Aspergillus tanneri</name>
    <dbReference type="NCBI Taxonomy" id="1220188"/>
    <lineage>
        <taxon>Eukaryota</taxon>
        <taxon>Fungi</taxon>
        <taxon>Dikarya</taxon>
        <taxon>Ascomycota</taxon>
        <taxon>Pezizomycotina</taxon>
        <taxon>Eurotiomycetes</taxon>
        <taxon>Eurotiomycetidae</taxon>
        <taxon>Eurotiales</taxon>
        <taxon>Aspergillaceae</taxon>
        <taxon>Aspergillus</taxon>
        <taxon>Aspergillus subgen. Circumdati</taxon>
    </lineage>
</organism>
<dbReference type="Proteomes" id="UP000324241">
    <property type="component" value="Unassembled WGS sequence"/>
</dbReference>
<sequence length="348" mass="36096">MHTVYTTFILVTKGLLSTTVVFTIFLISEVNYQQFTIASSKIESVTVNTYKPSRIQVPSGRMITSPPGEVNRPLLISTLVGLPPITTTTSSDPWGCLFFTTWLSTVGYSPPLFITPIIPAPTKIPGNDNSLTPTPDLGVNDCTGNGCTKGPDCTNNDCLHGGDYTGPSSTRGGDSTSPKSIPRGEVGSGENCMEGGHCSGDYCVSGGGCSGAKCNRGGGCSGSNCNKGGGCIRTLLESCSSGPCIGPSCVDNTDCAWYDNQVTITVQPGGSPVLTGKPTCLTKYPLLSPCVGGNTSCNVPCNIKRCPANSMPMAKGCSRAEQTTGPRLSTAKGAAAEHCVEMDAFRGR</sequence>
<dbReference type="GeneID" id="54326373"/>
<dbReference type="EMBL" id="QUQM01000001">
    <property type="protein sequence ID" value="KAA8650980.1"/>
    <property type="molecule type" value="Genomic_DNA"/>
</dbReference>
<proteinExistence type="predicted"/>
<accession>A0A5M9N050</accession>
<evidence type="ECO:0000313" key="4">
    <source>
        <dbReference type="Proteomes" id="UP000324241"/>
    </source>
</evidence>
<evidence type="ECO:0000313" key="3">
    <source>
        <dbReference type="EMBL" id="KAA8650980.1"/>
    </source>
</evidence>
<name>A0A5M9N050_9EURO</name>
<feature type="region of interest" description="Disordered" evidence="1">
    <location>
        <begin position="167"/>
        <end position="186"/>
    </location>
</feature>
<feature type="transmembrane region" description="Helical" evidence="2">
    <location>
        <begin position="7"/>
        <end position="27"/>
    </location>
</feature>
<evidence type="ECO:0000256" key="1">
    <source>
        <dbReference type="SAM" id="MobiDB-lite"/>
    </source>
</evidence>
<keyword evidence="2" id="KW-1133">Transmembrane helix</keyword>
<protein>
    <submittedName>
        <fullName evidence="3">Uncharacterized protein</fullName>
    </submittedName>
</protein>
<reference evidence="3 4" key="1">
    <citation type="submission" date="2019-08" db="EMBL/GenBank/DDBJ databases">
        <title>The genome sequence of a newly discovered highly antifungal drug resistant Aspergillus species, Aspergillus tanneri NIH 1004.</title>
        <authorList>
            <person name="Mounaud S."/>
            <person name="Singh I."/>
            <person name="Joardar V."/>
            <person name="Pakala S."/>
            <person name="Pakala S."/>
            <person name="Venepally P."/>
            <person name="Chung J.K."/>
            <person name="Losada L."/>
            <person name="Nierman W.C."/>
        </authorList>
    </citation>
    <scope>NUCLEOTIDE SEQUENCE [LARGE SCALE GENOMIC DNA]</scope>
    <source>
        <strain evidence="3 4">NIH1004</strain>
    </source>
</reference>
<keyword evidence="2" id="KW-0472">Membrane</keyword>
<comment type="caution">
    <text evidence="3">The sequence shown here is derived from an EMBL/GenBank/DDBJ whole genome shotgun (WGS) entry which is preliminary data.</text>
</comment>
<dbReference type="RefSeq" id="XP_033430341.1">
    <property type="nucleotide sequence ID" value="XM_033568346.1"/>
</dbReference>
<gene>
    <name evidence="3" type="ORF">ATNIH1004_003671</name>
</gene>
<dbReference type="AlphaFoldDB" id="A0A5M9N050"/>
<keyword evidence="2" id="KW-0812">Transmembrane</keyword>
<evidence type="ECO:0000256" key="2">
    <source>
        <dbReference type="SAM" id="Phobius"/>
    </source>
</evidence>